<dbReference type="PANTHER" id="PTHR12128:SF66">
    <property type="entry name" value="4-HYDROXY-2-OXOGLUTARATE ALDOLASE, MITOCHONDRIAL"/>
    <property type="match status" value="1"/>
</dbReference>
<evidence type="ECO:0000256" key="10">
    <source>
        <dbReference type="ARBA" id="ARBA00023270"/>
    </source>
</evidence>
<evidence type="ECO:0000256" key="8">
    <source>
        <dbReference type="ARBA" id="ARBA00023154"/>
    </source>
</evidence>
<proteinExistence type="inferred from homology"/>
<evidence type="ECO:0000256" key="14">
    <source>
        <dbReference type="PIRSR" id="PIRSR001365-1"/>
    </source>
</evidence>
<dbReference type="GO" id="GO:0008840">
    <property type="term" value="F:4-hydroxy-tetrahydrodipicolinate synthase activity"/>
    <property type="evidence" value="ECO:0007669"/>
    <property type="project" value="UniProtKB-UniRule"/>
</dbReference>
<comment type="caution">
    <text evidence="16">The sequence shown here is derived from an EMBL/GenBank/DDBJ whole genome shotgun (WGS) entry which is preliminary data.</text>
</comment>
<dbReference type="GO" id="GO:0019877">
    <property type="term" value="P:diaminopimelate biosynthetic process"/>
    <property type="evidence" value="ECO:0007669"/>
    <property type="project" value="UniProtKB-UniRule"/>
</dbReference>
<name>A0A8J7SGR1_9PROT</name>
<evidence type="ECO:0000256" key="2">
    <source>
        <dbReference type="ARBA" id="ARBA00005120"/>
    </source>
</evidence>
<comment type="catalytic activity">
    <reaction evidence="11 12">
        <text>L-aspartate 4-semialdehyde + pyruvate = (2S,4S)-4-hydroxy-2,3,4,5-tetrahydrodipicolinate + H2O + H(+)</text>
        <dbReference type="Rhea" id="RHEA:34171"/>
        <dbReference type="ChEBI" id="CHEBI:15361"/>
        <dbReference type="ChEBI" id="CHEBI:15377"/>
        <dbReference type="ChEBI" id="CHEBI:15378"/>
        <dbReference type="ChEBI" id="CHEBI:67139"/>
        <dbReference type="ChEBI" id="CHEBI:537519"/>
        <dbReference type="EC" id="4.3.3.7"/>
    </reaction>
</comment>
<dbReference type="SMART" id="SM01130">
    <property type="entry name" value="DHDPS"/>
    <property type="match status" value="1"/>
</dbReference>
<dbReference type="Proteomes" id="UP000672602">
    <property type="component" value="Unassembled WGS sequence"/>
</dbReference>
<evidence type="ECO:0000256" key="1">
    <source>
        <dbReference type="ARBA" id="ARBA00003294"/>
    </source>
</evidence>
<dbReference type="EMBL" id="JAGMWN010000001">
    <property type="protein sequence ID" value="MBP5855878.1"/>
    <property type="molecule type" value="Genomic_DNA"/>
</dbReference>
<feature type="active site" description="Proton donor/acceptor" evidence="12 14">
    <location>
        <position position="133"/>
    </location>
</feature>
<dbReference type="HAMAP" id="MF_00418">
    <property type="entry name" value="DapA"/>
    <property type="match status" value="1"/>
</dbReference>
<dbReference type="PROSITE" id="PS00666">
    <property type="entry name" value="DHDPS_2"/>
    <property type="match status" value="1"/>
</dbReference>
<keyword evidence="7 12" id="KW-0220">Diaminopimelate biosynthesis</keyword>
<dbReference type="PROSITE" id="PS00665">
    <property type="entry name" value="DHDPS_1"/>
    <property type="match status" value="1"/>
</dbReference>
<feature type="binding site" evidence="12 15">
    <location>
        <position position="204"/>
    </location>
    <ligand>
        <name>pyruvate</name>
        <dbReference type="ChEBI" id="CHEBI:15361"/>
    </ligand>
</feature>
<dbReference type="InterPro" id="IPR020625">
    <property type="entry name" value="Schiff_base-form_aldolases_AS"/>
</dbReference>
<feature type="site" description="Part of a proton relay during catalysis" evidence="12">
    <location>
        <position position="44"/>
    </location>
</feature>
<keyword evidence="8 12" id="KW-0457">Lysine biosynthesis</keyword>
<evidence type="ECO:0000256" key="7">
    <source>
        <dbReference type="ARBA" id="ARBA00022915"/>
    </source>
</evidence>
<feature type="active site" description="Schiff-base intermediate with substrate" evidence="12 14">
    <location>
        <position position="162"/>
    </location>
</feature>
<dbReference type="CDD" id="cd00950">
    <property type="entry name" value="DHDPS"/>
    <property type="match status" value="1"/>
</dbReference>
<keyword evidence="9 12" id="KW-0456">Lyase</keyword>
<comment type="similarity">
    <text evidence="3 12 13">Belongs to the DapA family.</text>
</comment>
<evidence type="ECO:0000256" key="12">
    <source>
        <dbReference type="HAMAP-Rule" id="MF_00418"/>
    </source>
</evidence>
<evidence type="ECO:0000256" key="9">
    <source>
        <dbReference type="ARBA" id="ARBA00023239"/>
    </source>
</evidence>
<keyword evidence="6 12" id="KW-0028">Amino-acid biosynthesis</keyword>
<dbReference type="PRINTS" id="PR00146">
    <property type="entry name" value="DHPICSNTHASE"/>
</dbReference>
<evidence type="ECO:0000256" key="4">
    <source>
        <dbReference type="ARBA" id="ARBA00012086"/>
    </source>
</evidence>
<comment type="caution">
    <text evidence="12">Was originally thought to be a dihydrodipicolinate synthase (DHDPS), catalyzing the condensation of (S)-aspartate-beta-semialdehyde [(S)-ASA] and pyruvate to dihydrodipicolinate (DHDP). However, it was shown in E.coli that the product of the enzymatic reaction is not dihydrodipicolinate but in fact (4S)-4-hydroxy-2,3,4,5-tetrahydro-(2S)-dipicolinic acid (HTPA), and that the consecutive dehydration reaction leading to DHDP is not spontaneous but catalyzed by DapB.</text>
</comment>
<dbReference type="Gene3D" id="3.20.20.70">
    <property type="entry name" value="Aldolase class I"/>
    <property type="match status" value="1"/>
</dbReference>
<evidence type="ECO:0000256" key="11">
    <source>
        <dbReference type="ARBA" id="ARBA00047836"/>
    </source>
</evidence>
<keyword evidence="17" id="KW-1185">Reference proteome</keyword>
<gene>
    <name evidence="12" type="primary">dapA</name>
    <name evidence="16" type="ORF">KAJ83_02580</name>
</gene>
<evidence type="ECO:0000256" key="3">
    <source>
        <dbReference type="ARBA" id="ARBA00007592"/>
    </source>
</evidence>
<evidence type="ECO:0000313" key="17">
    <source>
        <dbReference type="Proteomes" id="UP000672602"/>
    </source>
</evidence>
<protein>
    <recommendedName>
        <fullName evidence="4 12">4-hydroxy-tetrahydrodipicolinate synthase</fullName>
        <shortName evidence="12">HTPA synthase</shortName>
        <ecNumber evidence="4 12">4.3.3.7</ecNumber>
    </recommendedName>
</protein>
<comment type="subunit">
    <text evidence="12">Homotetramer; dimer of dimers.</text>
</comment>
<comment type="function">
    <text evidence="1 12">Catalyzes the condensation of (S)-aspartate-beta-semialdehyde [(S)-ASA] and pyruvate to 4-hydroxy-tetrahydrodipicolinate (HTPA).</text>
</comment>
<sequence>MFTGSMTALITPMDEEGNVDEAAFQKFVEWQIEEGTEAVIPTGTTGESPTLSHAEHCRVVELCIEVAKGKAPVIAGTGSNSTREAIWLTEHAKTAGADAALIVTPYYNKPTQEGLYQHYKAIAEAVDIPIIIYNIPGRSVIDMSVETMARLARDFDTIVGVKDATNDLTRPLKTRVAIGPGFSQLSGEDATIGAFLGQGGHGCISVTSNVAPNLCSRLHNAWRQNDMETYVEIRDKLLPLHTALFCESSPGPVKYAAELLGKATRRTRLPLTEIADASKRQVEDALRQVALI</sequence>
<dbReference type="PANTHER" id="PTHR12128">
    <property type="entry name" value="DIHYDRODIPICOLINATE SYNTHASE"/>
    <property type="match status" value="1"/>
</dbReference>
<evidence type="ECO:0000256" key="15">
    <source>
        <dbReference type="PIRSR" id="PIRSR001365-2"/>
    </source>
</evidence>
<dbReference type="EC" id="4.3.3.7" evidence="4 12"/>
<keyword evidence="5 12" id="KW-0963">Cytoplasm</keyword>
<organism evidence="16 17">
    <name type="scientific">Marivibrio halodurans</name>
    <dbReference type="NCBI Taxonomy" id="2039722"/>
    <lineage>
        <taxon>Bacteria</taxon>
        <taxon>Pseudomonadati</taxon>
        <taxon>Pseudomonadota</taxon>
        <taxon>Alphaproteobacteria</taxon>
        <taxon>Rhodospirillales</taxon>
        <taxon>Rhodospirillaceae</taxon>
        <taxon>Marivibrio</taxon>
    </lineage>
</organism>
<evidence type="ECO:0000256" key="5">
    <source>
        <dbReference type="ARBA" id="ARBA00022490"/>
    </source>
</evidence>
<dbReference type="NCBIfam" id="TIGR00674">
    <property type="entry name" value="dapA"/>
    <property type="match status" value="1"/>
</dbReference>
<dbReference type="AlphaFoldDB" id="A0A8J7SGR1"/>
<comment type="pathway">
    <text evidence="2 12">Amino-acid biosynthesis; L-lysine biosynthesis via DAP pathway; (S)-tetrahydrodipicolinate from L-aspartate: step 3/4.</text>
</comment>
<feature type="binding site" evidence="12 15">
    <location>
        <position position="45"/>
    </location>
    <ligand>
        <name>pyruvate</name>
        <dbReference type="ChEBI" id="CHEBI:15361"/>
    </ligand>
</feature>
<feature type="site" description="Part of a proton relay during catalysis" evidence="12">
    <location>
        <position position="107"/>
    </location>
</feature>
<accession>A0A8J7SGR1</accession>
<dbReference type="InterPro" id="IPR002220">
    <property type="entry name" value="DapA-like"/>
</dbReference>
<dbReference type="GO" id="GO:0005829">
    <property type="term" value="C:cytosol"/>
    <property type="evidence" value="ECO:0007669"/>
    <property type="project" value="TreeGrafter"/>
</dbReference>
<reference evidence="16" key="1">
    <citation type="submission" date="2021-04" db="EMBL/GenBank/DDBJ databases">
        <authorList>
            <person name="Zhang D.-C."/>
        </authorList>
    </citation>
    <scope>NUCLEOTIDE SEQUENCE</scope>
    <source>
        <strain evidence="16">CGMCC 1.15697</strain>
    </source>
</reference>
<dbReference type="UniPathway" id="UPA00034">
    <property type="reaction ID" value="UER00017"/>
</dbReference>
<dbReference type="InterPro" id="IPR013785">
    <property type="entry name" value="Aldolase_TIM"/>
</dbReference>
<dbReference type="PIRSF" id="PIRSF001365">
    <property type="entry name" value="DHDPS"/>
    <property type="match status" value="1"/>
</dbReference>
<dbReference type="InterPro" id="IPR005263">
    <property type="entry name" value="DapA"/>
</dbReference>
<keyword evidence="10 12" id="KW-0704">Schiff base</keyword>
<dbReference type="RefSeq" id="WP_210680810.1">
    <property type="nucleotide sequence ID" value="NZ_JAGMWN010000001.1"/>
</dbReference>
<dbReference type="SUPFAM" id="SSF51569">
    <property type="entry name" value="Aldolase"/>
    <property type="match status" value="1"/>
</dbReference>
<dbReference type="GO" id="GO:0009089">
    <property type="term" value="P:lysine biosynthetic process via diaminopimelate"/>
    <property type="evidence" value="ECO:0007669"/>
    <property type="project" value="UniProtKB-UniRule"/>
</dbReference>
<evidence type="ECO:0000256" key="13">
    <source>
        <dbReference type="PIRNR" id="PIRNR001365"/>
    </source>
</evidence>
<evidence type="ECO:0000313" key="16">
    <source>
        <dbReference type="EMBL" id="MBP5855878.1"/>
    </source>
</evidence>
<dbReference type="Pfam" id="PF00701">
    <property type="entry name" value="DHDPS"/>
    <property type="match status" value="1"/>
</dbReference>
<comment type="subcellular location">
    <subcellularLocation>
        <location evidence="12">Cytoplasm</location>
    </subcellularLocation>
</comment>
<evidence type="ECO:0000256" key="6">
    <source>
        <dbReference type="ARBA" id="ARBA00022605"/>
    </source>
</evidence>
<dbReference type="InterPro" id="IPR020624">
    <property type="entry name" value="Schiff_base-form_aldolases_CS"/>
</dbReference>